<dbReference type="EMBL" id="OZ034822">
    <property type="protein sequence ID" value="CAL1412388.1"/>
    <property type="molecule type" value="Genomic_DNA"/>
</dbReference>
<feature type="region of interest" description="Disordered" evidence="1">
    <location>
        <begin position="83"/>
        <end position="106"/>
    </location>
</feature>
<gene>
    <name evidence="2" type="ORF">LTRI10_LOCUS51687</name>
</gene>
<evidence type="ECO:0000256" key="1">
    <source>
        <dbReference type="SAM" id="MobiDB-lite"/>
    </source>
</evidence>
<protein>
    <submittedName>
        <fullName evidence="2">Uncharacterized protein</fullName>
    </submittedName>
</protein>
<evidence type="ECO:0000313" key="3">
    <source>
        <dbReference type="Proteomes" id="UP001497516"/>
    </source>
</evidence>
<reference evidence="2 3" key="1">
    <citation type="submission" date="2024-04" db="EMBL/GenBank/DDBJ databases">
        <authorList>
            <person name="Fracassetti M."/>
        </authorList>
    </citation>
    <scope>NUCLEOTIDE SEQUENCE [LARGE SCALE GENOMIC DNA]</scope>
</reference>
<sequence length="181" mass="20106">MWILASAKENRVISYPHLMFDHMLNYHADNYDVELPFAPHITQILLALGLDLRFKVARVDILNSLRAQFVLRKVDASVGRRHPLVNAPGGGEAAHAVPSHEDGDEDGLSLAELGGDEAEEEPKIADLVGAVRDNGKRPMMHPLEAIQVMFRREEEASSSGNLMMEDEDAISDYVPSPKYSF</sequence>
<dbReference type="Proteomes" id="UP001497516">
    <property type="component" value="Chromosome 9"/>
</dbReference>
<evidence type="ECO:0000313" key="2">
    <source>
        <dbReference type="EMBL" id="CAL1412388.1"/>
    </source>
</evidence>
<keyword evidence="3" id="KW-1185">Reference proteome</keyword>
<organism evidence="2 3">
    <name type="scientific">Linum trigynum</name>
    <dbReference type="NCBI Taxonomy" id="586398"/>
    <lineage>
        <taxon>Eukaryota</taxon>
        <taxon>Viridiplantae</taxon>
        <taxon>Streptophyta</taxon>
        <taxon>Embryophyta</taxon>
        <taxon>Tracheophyta</taxon>
        <taxon>Spermatophyta</taxon>
        <taxon>Magnoliopsida</taxon>
        <taxon>eudicotyledons</taxon>
        <taxon>Gunneridae</taxon>
        <taxon>Pentapetalae</taxon>
        <taxon>rosids</taxon>
        <taxon>fabids</taxon>
        <taxon>Malpighiales</taxon>
        <taxon>Linaceae</taxon>
        <taxon>Linum</taxon>
    </lineage>
</organism>
<proteinExistence type="predicted"/>
<accession>A0AAV2GRY8</accession>
<name>A0AAV2GRY8_9ROSI</name>
<dbReference type="AlphaFoldDB" id="A0AAV2GRY8"/>